<evidence type="ECO:0000259" key="10">
    <source>
        <dbReference type="Pfam" id="PF00349"/>
    </source>
</evidence>
<feature type="domain" description="Hexokinase C-terminal" evidence="11">
    <location>
        <begin position="265"/>
        <end position="495"/>
    </location>
</feature>
<comment type="pathway">
    <text evidence="1">Carbohydrate degradation.</text>
</comment>
<dbReference type="InterPro" id="IPR022672">
    <property type="entry name" value="Hexokinase_N"/>
</dbReference>
<keyword evidence="4 9" id="KW-0808">Transferase</keyword>
<dbReference type="SUPFAM" id="SSF53067">
    <property type="entry name" value="Actin-like ATPase domain"/>
    <property type="match status" value="2"/>
</dbReference>
<dbReference type="GO" id="GO:0005829">
    <property type="term" value="C:cytosol"/>
    <property type="evidence" value="ECO:0007669"/>
    <property type="project" value="TreeGrafter"/>
</dbReference>
<keyword evidence="6 9" id="KW-0418">Kinase</keyword>
<evidence type="ECO:0000256" key="2">
    <source>
        <dbReference type="ARBA" id="ARBA00005028"/>
    </source>
</evidence>
<evidence type="ECO:0000256" key="3">
    <source>
        <dbReference type="ARBA" id="ARBA00009225"/>
    </source>
</evidence>
<dbReference type="Pfam" id="PF00349">
    <property type="entry name" value="Hexokinase_1"/>
    <property type="match status" value="1"/>
</dbReference>
<protein>
    <recommendedName>
        <fullName evidence="9">Phosphotransferase</fullName>
        <ecNumber evidence="9">2.7.1.-</ecNumber>
    </recommendedName>
</protein>
<accession>A0AAN7PUJ5</accession>
<dbReference type="PRINTS" id="PR00475">
    <property type="entry name" value="HEXOKINASE"/>
</dbReference>
<name>A0AAN7PUJ5_9MYRT</name>
<dbReference type="InterPro" id="IPR043129">
    <property type="entry name" value="ATPase_NBD"/>
</dbReference>
<dbReference type="GO" id="GO:0005739">
    <property type="term" value="C:mitochondrion"/>
    <property type="evidence" value="ECO:0007669"/>
    <property type="project" value="TreeGrafter"/>
</dbReference>
<dbReference type="GO" id="GO:0005524">
    <property type="term" value="F:ATP binding"/>
    <property type="evidence" value="ECO:0007669"/>
    <property type="project" value="UniProtKB-UniRule"/>
</dbReference>
<evidence type="ECO:0000256" key="1">
    <source>
        <dbReference type="ARBA" id="ARBA00004921"/>
    </source>
</evidence>
<sequence>MVRSEAMVMALTVSIVAATAALWQWQGRKERWRERVQRILRKFTRESATPAPLLWQVADALASNMEASLSISGNQKEDGGGGGGGGSSSSLNMLVAFVDSLPTGEEEGIYYGVNLRSKDFLILSARLAGNKSPISDLHRQEVAFPSHVLQSSSSQEVFDFVASKVAEFVAAHPVETGVGKGLGFTVSYPMGHSATEFDSSSSSTNTAIKWKSFLVDDPVQDQKQLLGEINSALKKHGMDVQAFTLATDPAGDLAGGRYYSRDCVAAVTLGVGTSVAYTEPAESVPRSRWLGLVTMGWGNFNCPDFPVTEIDSCLDSESSNPGHQIFEKLISGTYLGEIVRRVLLKMARGASLFGNRVLPPGLKTPYVLSINDVATMHQDTSEDREAVADKLRSIFKIADTTLTTREIVAEVCDVAVERGARLAAAGIVGIIKKLKRIEDKKSMVTVEGELYESYRVFRNYLLSGVWEMLGKELSDNVVVECSHGGPGSGTVFLAATHQGATAASGVIDAE</sequence>
<keyword evidence="7 9" id="KW-0067">ATP-binding</keyword>
<dbReference type="PANTHER" id="PTHR19443">
    <property type="entry name" value="HEXOKINASE"/>
    <property type="match status" value="1"/>
</dbReference>
<dbReference type="InterPro" id="IPR001312">
    <property type="entry name" value="Hexokinase"/>
</dbReference>
<gene>
    <name evidence="12" type="ORF">SAY87_002245</name>
</gene>
<dbReference type="Gene3D" id="3.40.367.20">
    <property type="match status" value="1"/>
</dbReference>
<dbReference type="GO" id="GO:0005536">
    <property type="term" value="F:D-glucose binding"/>
    <property type="evidence" value="ECO:0007669"/>
    <property type="project" value="InterPro"/>
</dbReference>
<dbReference type="GO" id="GO:0001678">
    <property type="term" value="P:intracellular glucose homeostasis"/>
    <property type="evidence" value="ECO:0007669"/>
    <property type="project" value="InterPro"/>
</dbReference>
<dbReference type="Proteomes" id="UP001345219">
    <property type="component" value="Chromosome 2"/>
</dbReference>
<evidence type="ECO:0000256" key="8">
    <source>
        <dbReference type="ARBA" id="ARBA00023152"/>
    </source>
</evidence>
<comment type="similarity">
    <text evidence="3 9">Belongs to the hexokinase family.</text>
</comment>
<evidence type="ECO:0000259" key="11">
    <source>
        <dbReference type="Pfam" id="PF03727"/>
    </source>
</evidence>
<dbReference type="PANTHER" id="PTHR19443:SF18">
    <property type="entry name" value="HEXOKINASE-LIKE 2 PROTEIN-RELATED"/>
    <property type="match status" value="1"/>
</dbReference>
<dbReference type="AlphaFoldDB" id="A0AAN7PUJ5"/>
<dbReference type="GO" id="GO:0004396">
    <property type="term" value="F:hexokinase activity"/>
    <property type="evidence" value="ECO:0007669"/>
    <property type="project" value="UniProtKB-UniRule"/>
</dbReference>
<evidence type="ECO:0000256" key="6">
    <source>
        <dbReference type="ARBA" id="ARBA00022777"/>
    </source>
</evidence>
<comment type="pathway">
    <text evidence="2">Carbohydrate metabolism; hexose metabolism.</text>
</comment>
<evidence type="ECO:0000256" key="4">
    <source>
        <dbReference type="ARBA" id="ARBA00022679"/>
    </source>
</evidence>
<dbReference type="EC" id="2.7.1.-" evidence="9"/>
<proteinExistence type="inferred from homology"/>
<dbReference type="EMBL" id="JAXIOK010000015">
    <property type="protein sequence ID" value="KAK4754141.1"/>
    <property type="molecule type" value="Genomic_DNA"/>
</dbReference>
<keyword evidence="8 9" id="KW-0324">Glycolysis</keyword>
<evidence type="ECO:0000256" key="9">
    <source>
        <dbReference type="RuleBase" id="RU362007"/>
    </source>
</evidence>
<dbReference type="PROSITE" id="PS51748">
    <property type="entry name" value="HEXOKINASE_2"/>
    <property type="match status" value="1"/>
</dbReference>
<feature type="domain" description="Hexokinase N-terminal" evidence="10">
    <location>
        <begin position="40"/>
        <end position="258"/>
    </location>
</feature>
<dbReference type="GO" id="GO:0006096">
    <property type="term" value="P:glycolytic process"/>
    <property type="evidence" value="ECO:0007669"/>
    <property type="project" value="UniProtKB-KW"/>
</dbReference>
<keyword evidence="13" id="KW-1185">Reference proteome</keyword>
<dbReference type="Pfam" id="PF03727">
    <property type="entry name" value="Hexokinase_2"/>
    <property type="match status" value="1"/>
</dbReference>
<dbReference type="InterPro" id="IPR022673">
    <property type="entry name" value="Hexokinase_C"/>
</dbReference>
<evidence type="ECO:0000256" key="7">
    <source>
        <dbReference type="ARBA" id="ARBA00022840"/>
    </source>
</evidence>
<organism evidence="12 13">
    <name type="scientific">Trapa incisa</name>
    <dbReference type="NCBI Taxonomy" id="236973"/>
    <lineage>
        <taxon>Eukaryota</taxon>
        <taxon>Viridiplantae</taxon>
        <taxon>Streptophyta</taxon>
        <taxon>Embryophyta</taxon>
        <taxon>Tracheophyta</taxon>
        <taxon>Spermatophyta</taxon>
        <taxon>Magnoliopsida</taxon>
        <taxon>eudicotyledons</taxon>
        <taxon>Gunneridae</taxon>
        <taxon>Pentapetalae</taxon>
        <taxon>rosids</taxon>
        <taxon>malvids</taxon>
        <taxon>Myrtales</taxon>
        <taxon>Lythraceae</taxon>
        <taxon>Trapa</taxon>
    </lineage>
</organism>
<evidence type="ECO:0000256" key="5">
    <source>
        <dbReference type="ARBA" id="ARBA00022741"/>
    </source>
</evidence>
<keyword evidence="5 9" id="KW-0547">Nucleotide-binding</keyword>
<comment type="caution">
    <text evidence="12">The sequence shown here is derived from an EMBL/GenBank/DDBJ whole genome shotgun (WGS) entry which is preliminary data.</text>
</comment>
<evidence type="ECO:0000313" key="12">
    <source>
        <dbReference type="EMBL" id="KAK4754141.1"/>
    </source>
</evidence>
<evidence type="ECO:0000313" key="13">
    <source>
        <dbReference type="Proteomes" id="UP001345219"/>
    </source>
</evidence>
<reference evidence="12 13" key="1">
    <citation type="journal article" date="2023" name="Hortic Res">
        <title>Pangenome of water caltrop reveals structural variations and asymmetric subgenome divergence after allopolyploidization.</title>
        <authorList>
            <person name="Zhang X."/>
            <person name="Chen Y."/>
            <person name="Wang L."/>
            <person name="Yuan Y."/>
            <person name="Fang M."/>
            <person name="Shi L."/>
            <person name="Lu R."/>
            <person name="Comes H.P."/>
            <person name="Ma Y."/>
            <person name="Chen Y."/>
            <person name="Huang G."/>
            <person name="Zhou Y."/>
            <person name="Zheng Z."/>
            <person name="Qiu Y."/>
        </authorList>
    </citation>
    <scope>NUCLEOTIDE SEQUENCE [LARGE SCALE GENOMIC DNA]</scope>
    <source>
        <tissue evidence="12">Roots</tissue>
    </source>
</reference>
<dbReference type="Gene3D" id="3.30.420.40">
    <property type="match status" value="1"/>
</dbReference>